<feature type="transmembrane region" description="Helical" evidence="8">
    <location>
        <begin position="222"/>
        <end position="240"/>
    </location>
</feature>
<feature type="transmembrane region" description="Helical" evidence="8">
    <location>
        <begin position="372"/>
        <end position="393"/>
    </location>
</feature>
<name>A0A1C4VR16_9ACTN</name>
<dbReference type="Pfam" id="PF02652">
    <property type="entry name" value="Lactate_perm"/>
    <property type="match status" value="1"/>
</dbReference>
<protein>
    <recommendedName>
        <fullName evidence="8">L-lactate permease</fullName>
    </recommendedName>
</protein>
<feature type="transmembrane region" description="Helical" evidence="8">
    <location>
        <begin position="38"/>
        <end position="57"/>
    </location>
</feature>
<evidence type="ECO:0000256" key="3">
    <source>
        <dbReference type="ARBA" id="ARBA00022448"/>
    </source>
</evidence>
<feature type="transmembrane region" description="Helical" evidence="8">
    <location>
        <begin position="318"/>
        <end position="338"/>
    </location>
</feature>
<dbReference type="STRING" id="47853.TK50_28775"/>
<dbReference type="PANTHER" id="PTHR30003">
    <property type="entry name" value="L-LACTATE PERMEASE"/>
    <property type="match status" value="1"/>
</dbReference>
<dbReference type="Proteomes" id="UP000183585">
    <property type="component" value="Unassembled WGS sequence"/>
</dbReference>
<feature type="transmembrane region" description="Helical" evidence="8">
    <location>
        <begin position="530"/>
        <end position="549"/>
    </location>
</feature>
<organism evidence="10 11">
    <name type="scientific">Micromonospora carbonacea</name>
    <dbReference type="NCBI Taxonomy" id="47853"/>
    <lineage>
        <taxon>Bacteria</taxon>
        <taxon>Bacillati</taxon>
        <taxon>Actinomycetota</taxon>
        <taxon>Actinomycetes</taxon>
        <taxon>Micromonosporales</taxon>
        <taxon>Micromonosporaceae</taxon>
        <taxon>Micromonospora</taxon>
    </lineage>
</organism>
<accession>A0A1C4VR16</accession>
<gene>
    <name evidence="10" type="ORF">GA0070563_102459</name>
</gene>
<proteinExistence type="inferred from homology"/>
<dbReference type="GO" id="GO:0015129">
    <property type="term" value="F:lactate transmembrane transporter activity"/>
    <property type="evidence" value="ECO:0007669"/>
    <property type="project" value="UniProtKB-UniRule"/>
</dbReference>
<evidence type="ECO:0000256" key="2">
    <source>
        <dbReference type="ARBA" id="ARBA00010100"/>
    </source>
</evidence>
<feature type="transmembrane region" description="Helical" evidence="8">
    <location>
        <begin position="72"/>
        <end position="94"/>
    </location>
</feature>
<evidence type="ECO:0000256" key="7">
    <source>
        <dbReference type="ARBA" id="ARBA00023136"/>
    </source>
</evidence>
<evidence type="ECO:0000313" key="11">
    <source>
        <dbReference type="Proteomes" id="UP000183585"/>
    </source>
</evidence>
<keyword evidence="3 8" id="KW-0813">Transport</keyword>
<feature type="transmembrane region" description="Helical" evidence="8">
    <location>
        <begin position="115"/>
        <end position="132"/>
    </location>
</feature>
<evidence type="ECO:0000256" key="5">
    <source>
        <dbReference type="ARBA" id="ARBA00022692"/>
    </source>
</evidence>
<dbReference type="PANTHER" id="PTHR30003:SF0">
    <property type="entry name" value="GLYCOLATE PERMEASE GLCA-RELATED"/>
    <property type="match status" value="1"/>
</dbReference>
<dbReference type="InterPro" id="IPR003804">
    <property type="entry name" value="Lactate_perm"/>
</dbReference>
<feature type="transmembrane region" description="Helical" evidence="8">
    <location>
        <begin position="437"/>
        <end position="462"/>
    </location>
</feature>
<reference evidence="11" key="1">
    <citation type="submission" date="2016-06" db="EMBL/GenBank/DDBJ databases">
        <authorList>
            <person name="Varghese N."/>
            <person name="Submissions Spin"/>
        </authorList>
    </citation>
    <scope>NUCLEOTIDE SEQUENCE [LARGE SCALE GENOMIC DNA]</scope>
    <source>
        <strain evidence="11">DSM 43168</strain>
    </source>
</reference>
<feature type="compositionally biased region" description="Pro residues" evidence="9">
    <location>
        <begin position="304"/>
        <end position="313"/>
    </location>
</feature>
<feature type="transmembrane region" description="Helical" evidence="8">
    <location>
        <begin position="138"/>
        <end position="162"/>
    </location>
</feature>
<evidence type="ECO:0000256" key="6">
    <source>
        <dbReference type="ARBA" id="ARBA00022989"/>
    </source>
</evidence>
<keyword evidence="6 8" id="KW-1133">Transmembrane helix</keyword>
<comment type="subcellular location">
    <subcellularLocation>
        <location evidence="1 8">Cell membrane</location>
        <topology evidence="1 8">Multi-pass membrane protein</topology>
    </subcellularLocation>
</comment>
<feature type="transmembrane region" description="Helical" evidence="8">
    <location>
        <begin position="194"/>
        <end position="213"/>
    </location>
</feature>
<feature type="transmembrane region" description="Helical" evidence="8">
    <location>
        <begin position="169"/>
        <end position="188"/>
    </location>
</feature>
<feature type="transmembrane region" description="Helical" evidence="8">
    <location>
        <begin position="12"/>
        <end position="31"/>
    </location>
</feature>
<keyword evidence="7 8" id="KW-0472">Membrane</keyword>
<feature type="region of interest" description="Disordered" evidence="9">
    <location>
        <begin position="272"/>
        <end position="313"/>
    </location>
</feature>
<feature type="compositionally biased region" description="Low complexity" evidence="9">
    <location>
        <begin position="275"/>
        <end position="294"/>
    </location>
</feature>
<evidence type="ECO:0000256" key="4">
    <source>
        <dbReference type="ARBA" id="ARBA00022475"/>
    </source>
</evidence>
<dbReference type="EMBL" id="FMCT01000002">
    <property type="protein sequence ID" value="SCE86416.1"/>
    <property type="molecule type" value="Genomic_DNA"/>
</dbReference>
<dbReference type="AlphaFoldDB" id="A0A1C4VR16"/>
<evidence type="ECO:0000256" key="1">
    <source>
        <dbReference type="ARBA" id="ARBA00004651"/>
    </source>
</evidence>
<evidence type="ECO:0000256" key="9">
    <source>
        <dbReference type="SAM" id="MobiDB-lite"/>
    </source>
</evidence>
<keyword evidence="4 8" id="KW-1003">Cell membrane</keyword>
<feature type="transmembrane region" description="Helical" evidence="8">
    <location>
        <begin position="413"/>
        <end position="431"/>
    </location>
</feature>
<sequence length="558" mass="57318">MYQQPLQPVAGSLALSAACAALPLLTLFLLLGVARTRAWVAAFGALAVAVVLAWALWRMPLAQTLLAAGQGATFAIFPLVWTFGTAIWIYRMTVHTGHFDTLRRGFARISDDRRVQAMVIAFCFGSLLEALAGQGTPVAVTTVMLLALGFTPVRAATVALVANTVPAAFGPLGLPITTLAGVTGLPATELGMMAGRQVPVVAVLVPLVLLLVVDGRRGLRELWRPALACGVAFALAQFATTNFLTAALADIVAAFAGAGVLLLVTRRARRPVPAPAGDGPPERAASSESAASPAGGAGPAGSPQGPPEGATPPPGRAWLAYAPYVTIVAVFAVSQVPAVKRLLDAGTLAVSWPGLHVLTAAGAPSPLSTFRFAWLAAPGSLLLVAGLVTMALLRVSPREAGRLYGRTLYELRWAVLTVVGLLALSFTMNASGQIATLGVWMAGAGTLFAVLAPVLGWLGVALTGSDTSSNSLFGALQVAAAQRAGLDPVLLAAANASGGTLGKMISLQNLTIAAAAVGLTGREGDLFRRMFGWSVLLLALMCLLVGLQATPLLSWMVP</sequence>
<dbReference type="GO" id="GO:0015295">
    <property type="term" value="F:solute:proton symporter activity"/>
    <property type="evidence" value="ECO:0007669"/>
    <property type="project" value="TreeGrafter"/>
</dbReference>
<evidence type="ECO:0000256" key="8">
    <source>
        <dbReference type="RuleBase" id="RU365092"/>
    </source>
</evidence>
<dbReference type="RefSeq" id="WP_074473255.1">
    <property type="nucleotide sequence ID" value="NZ_FMCT01000002.1"/>
</dbReference>
<keyword evidence="11" id="KW-1185">Reference proteome</keyword>
<feature type="transmembrane region" description="Helical" evidence="8">
    <location>
        <begin position="246"/>
        <end position="264"/>
    </location>
</feature>
<dbReference type="GO" id="GO:0005886">
    <property type="term" value="C:plasma membrane"/>
    <property type="evidence" value="ECO:0007669"/>
    <property type="project" value="UniProtKB-SubCell"/>
</dbReference>
<dbReference type="NCBIfam" id="TIGR00795">
    <property type="entry name" value="lctP"/>
    <property type="match status" value="1"/>
</dbReference>
<evidence type="ECO:0000313" key="10">
    <source>
        <dbReference type="EMBL" id="SCE86416.1"/>
    </source>
</evidence>
<comment type="similarity">
    <text evidence="2 8">Belongs to the lactate permease family.</text>
</comment>
<keyword evidence="5 8" id="KW-0812">Transmembrane</keyword>
<comment type="function">
    <text evidence="8">Uptake of L-lactate across the membrane. Can also transport D-lactate and glycolate.</text>
</comment>